<dbReference type="GO" id="GO:0005829">
    <property type="term" value="C:cytosol"/>
    <property type="evidence" value="ECO:0007669"/>
    <property type="project" value="TreeGrafter"/>
</dbReference>
<dbReference type="EMBL" id="CP041036">
    <property type="protein sequence ID" value="QDE31267.1"/>
    <property type="molecule type" value="Genomic_DNA"/>
</dbReference>
<dbReference type="KEGG" id="spol:FH971_09930"/>
<dbReference type="PANTHER" id="PTHR22893:SF91">
    <property type="entry name" value="NADPH DEHYDROGENASE 2-RELATED"/>
    <property type="match status" value="1"/>
</dbReference>
<proteinExistence type="inferred from homology"/>
<accession>A0A4Y5YF74</accession>
<evidence type="ECO:0000256" key="2">
    <source>
        <dbReference type="ARBA" id="ARBA00005979"/>
    </source>
</evidence>
<gene>
    <name evidence="5" type="ORF">FH971_09930</name>
</gene>
<organism evidence="5 6">
    <name type="scientific">Shewanella polaris</name>
    <dbReference type="NCBI Taxonomy" id="2588449"/>
    <lineage>
        <taxon>Bacteria</taxon>
        <taxon>Pseudomonadati</taxon>
        <taxon>Pseudomonadota</taxon>
        <taxon>Gammaproteobacteria</taxon>
        <taxon>Alteromonadales</taxon>
        <taxon>Shewanellaceae</taxon>
        <taxon>Shewanella</taxon>
    </lineage>
</organism>
<dbReference type="FunFam" id="3.20.20.70:FF:000059">
    <property type="entry name" value="N-ethylmaleimide reductase, FMN-linked"/>
    <property type="match status" value="1"/>
</dbReference>
<dbReference type="GO" id="GO:0010181">
    <property type="term" value="F:FMN binding"/>
    <property type="evidence" value="ECO:0007669"/>
    <property type="project" value="InterPro"/>
</dbReference>
<comment type="similarity">
    <text evidence="2">Belongs to the NADH:flavin oxidoreductase/NADH oxidase family.</text>
</comment>
<evidence type="ECO:0000259" key="4">
    <source>
        <dbReference type="Pfam" id="PF00724"/>
    </source>
</evidence>
<dbReference type="PANTHER" id="PTHR22893">
    <property type="entry name" value="NADH OXIDOREDUCTASE-RELATED"/>
    <property type="match status" value="1"/>
</dbReference>
<dbReference type="GO" id="GO:0016628">
    <property type="term" value="F:oxidoreductase activity, acting on the CH-CH group of donors, NAD or NADP as acceptor"/>
    <property type="evidence" value="ECO:0007669"/>
    <property type="project" value="UniProtKB-ARBA"/>
</dbReference>
<evidence type="ECO:0000313" key="5">
    <source>
        <dbReference type="EMBL" id="QDE31267.1"/>
    </source>
</evidence>
<sequence>MLFETFSNRSLHLSNRMVMAPLTRSRATPEHTPNALMATYYGQRATAGLIITEGTSPSPNGLGYPRIPGLFDSTQMNAWKASTSAVHAKGGKIFLQLMHCGRVAHVDNLPTGAEILGPDAAICPGEMYTDTLGMQPHSTPRKMTEADIVHVINEYVTSAKLALEAGFDGVEIHGANGYLIEQFLNPLINLRTDGYGGSIEGRNRLALEIVRATVAAIGSDRVGIRLSPYGVFNGTGAFPDIETQYLALTKALSSQGLLYIHLVDHSSMGAPTVPADFKLKLRAGFDGLFILSGGLDHQSAEQALRDKHGDLVAFGRPFLANPDLVARMRQDATLNTPDEATFYVPGAKGYTDYPTLATSQER</sequence>
<dbReference type="Gene3D" id="3.20.20.70">
    <property type="entry name" value="Aldolase class I"/>
    <property type="match status" value="1"/>
</dbReference>
<keyword evidence="6" id="KW-1185">Reference proteome</keyword>
<dbReference type="Pfam" id="PF00724">
    <property type="entry name" value="Oxidored_FMN"/>
    <property type="match status" value="1"/>
</dbReference>
<dbReference type="CDD" id="cd02933">
    <property type="entry name" value="OYE_like_FMN"/>
    <property type="match status" value="1"/>
</dbReference>
<dbReference type="InterPro" id="IPR045247">
    <property type="entry name" value="Oye-like"/>
</dbReference>
<dbReference type="InterPro" id="IPR013785">
    <property type="entry name" value="Aldolase_TIM"/>
</dbReference>
<dbReference type="InterPro" id="IPR001155">
    <property type="entry name" value="OxRdtase_FMN_N"/>
</dbReference>
<comment type="cofactor">
    <cofactor evidence="1">
        <name>FMN</name>
        <dbReference type="ChEBI" id="CHEBI:58210"/>
    </cofactor>
</comment>
<evidence type="ECO:0000256" key="3">
    <source>
        <dbReference type="ARBA" id="ARBA00023002"/>
    </source>
</evidence>
<dbReference type="Proteomes" id="UP000319809">
    <property type="component" value="Chromosome"/>
</dbReference>
<evidence type="ECO:0000256" key="1">
    <source>
        <dbReference type="ARBA" id="ARBA00001917"/>
    </source>
</evidence>
<dbReference type="SUPFAM" id="SSF51395">
    <property type="entry name" value="FMN-linked oxidoreductases"/>
    <property type="match status" value="1"/>
</dbReference>
<protein>
    <submittedName>
        <fullName evidence="5">Alkene reductase</fullName>
    </submittedName>
</protein>
<name>A0A4Y5YF74_9GAMM</name>
<reference evidence="5 6" key="1">
    <citation type="submission" date="2019-06" db="EMBL/GenBank/DDBJ databases">
        <title>The genome of Shewanella sp. SM1901.</title>
        <authorList>
            <person name="Cha Q."/>
        </authorList>
    </citation>
    <scope>NUCLEOTIDE SEQUENCE [LARGE SCALE GENOMIC DNA]</scope>
    <source>
        <strain evidence="5 6">SM1901</strain>
    </source>
</reference>
<feature type="domain" description="NADH:flavin oxidoreductase/NADH oxidase N-terminal" evidence="4">
    <location>
        <begin position="2"/>
        <end position="333"/>
    </location>
</feature>
<dbReference type="RefSeq" id="WP_140234189.1">
    <property type="nucleotide sequence ID" value="NZ_CP041036.1"/>
</dbReference>
<keyword evidence="3" id="KW-0560">Oxidoreductase</keyword>
<dbReference type="AlphaFoldDB" id="A0A4Y5YF74"/>
<evidence type="ECO:0000313" key="6">
    <source>
        <dbReference type="Proteomes" id="UP000319809"/>
    </source>
</evidence>